<sequence>MKLILSSSLTRSGSPLPPTPMHVSVVHAAASESNPGGERWCEEEGETRRWGC</sequence>
<accession>A0A0A8YA06</accession>
<feature type="compositionally biased region" description="Basic and acidic residues" evidence="1">
    <location>
        <begin position="39"/>
        <end position="52"/>
    </location>
</feature>
<reference evidence="2" key="1">
    <citation type="submission" date="2014-09" db="EMBL/GenBank/DDBJ databases">
        <authorList>
            <person name="Magalhaes I.L.F."/>
            <person name="Oliveira U."/>
            <person name="Santos F.R."/>
            <person name="Vidigal T.H.D.A."/>
            <person name="Brescovit A.D."/>
            <person name="Santos A.J."/>
        </authorList>
    </citation>
    <scope>NUCLEOTIDE SEQUENCE</scope>
    <source>
        <tissue evidence="2">Shoot tissue taken approximately 20 cm above the soil surface</tissue>
    </source>
</reference>
<evidence type="ECO:0000256" key="1">
    <source>
        <dbReference type="SAM" id="MobiDB-lite"/>
    </source>
</evidence>
<organism evidence="2">
    <name type="scientific">Arundo donax</name>
    <name type="common">Giant reed</name>
    <name type="synonym">Donax arundinaceus</name>
    <dbReference type="NCBI Taxonomy" id="35708"/>
    <lineage>
        <taxon>Eukaryota</taxon>
        <taxon>Viridiplantae</taxon>
        <taxon>Streptophyta</taxon>
        <taxon>Embryophyta</taxon>
        <taxon>Tracheophyta</taxon>
        <taxon>Spermatophyta</taxon>
        <taxon>Magnoliopsida</taxon>
        <taxon>Liliopsida</taxon>
        <taxon>Poales</taxon>
        <taxon>Poaceae</taxon>
        <taxon>PACMAD clade</taxon>
        <taxon>Arundinoideae</taxon>
        <taxon>Arundineae</taxon>
        <taxon>Arundo</taxon>
    </lineage>
</organism>
<name>A0A0A8YA06_ARUDO</name>
<protein>
    <submittedName>
        <fullName evidence="2">Uncharacterized protein</fullName>
    </submittedName>
</protein>
<dbReference type="AlphaFoldDB" id="A0A0A8YA06"/>
<feature type="region of interest" description="Disordered" evidence="1">
    <location>
        <begin position="1"/>
        <end position="52"/>
    </location>
</feature>
<reference evidence="2" key="2">
    <citation type="journal article" date="2015" name="Data Brief">
        <title>Shoot transcriptome of the giant reed, Arundo donax.</title>
        <authorList>
            <person name="Barrero R.A."/>
            <person name="Guerrero F.D."/>
            <person name="Moolhuijzen P."/>
            <person name="Goolsby J.A."/>
            <person name="Tidwell J."/>
            <person name="Bellgard S.E."/>
            <person name="Bellgard M.I."/>
        </authorList>
    </citation>
    <scope>NUCLEOTIDE SEQUENCE</scope>
    <source>
        <tissue evidence="2">Shoot tissue taken approximately 20 cm above the soil surface</tissue>
    </source>
</reference>
<evidence type="ECO:0000313" key="2">
    <source>
        <dbReference type="EMBL" id="JAD22153.1"/>
    </source>
</evidence>
<dbReference type="EMBL" id="GBRH01275742">
    <property type="protein sequence ID" value="JAD22153.1"/>
    <property type="molecule type" value="Transcribed_RNA"/>
</dbReference>
<proteinExistence type="predicted"/>
<feature type="compositionally biased region" description="Polar residues" evidence="1">
    <location>
        <begin position="1"/>
        <end position="13"/>
    </location>
</feature>